<evidence type="ECO:0000259" key="7">
    <source>
        <dbReference type="Pfam" id="PF17917"/>
    </source>
</evidence>
<accession>A0A368FM29</accession>
<dbReference type="OrthoDB" id="5863588at2759"/>
<dbReference type="PANTHER" id="PTHR37984">
    <property type="entry name" value="PROTEIN CBG26694"/>
    <property type="match status" value="1"/>
</dbReference>
<comment type="caution">
    <text evidence="8">The sequence shown here is derived from an EMBL/GenBank/DDBJ whole genome shotgun (WGS) entry which is preliminary data.</text>
</comment>
<name>A0A368FM29_ANCCA</name>
<keyword evidence="6" id="KW-0695">RNA-directed DNA polymerase</keyword>
<dbReference type="PANTHER" id="PTHR37984:SF5">
    <property type="entry name" value="PROTEIN NYNRIN-LIKE"/>
    <property type="match status" value="1"/>
</dbReference>
<dbReference type="Pfam" id="PF17917">
    <property type="entry name" value="RT_RNaseH"/>
    <property type="match status" value="1"/>
</dbReference>
<evidence type="ECO:0000313" key="8">
    <source>
        <dbReference type="EMBL" id="RCN33102.1"/>
    </source>
</evidence>
<evidence type="ECO:0000256" key="5">
    <source>
        <dbReference type="ARBA" id="ARBA00022801"/>
    </source>
</evidence>
<dbReference type="AlphaFoldDB" id="A0A368FM29"/>
<evidence type="ECO:0000256" key="2">
    <source>
        <dbReference type="ARBA" id="ARBA00022695"/>
    </source>
</evidence>
<sequence>MLHPVYFASRALTKAEENYHVTDLEALAVIFALREFHHFVHGLHTIVRTDHQPLTCLFKRTNISARILRWALEIQKYKLEIEYVAGKANAVADALSRSAVAVEELHSNQEQDMVIATAKSVEGEWLKRLKSDPDYKRLVQDVEERNEMKEVKLPRSNHKYRVADFTIEDGELKLIQEDTAVKFVPKIERRAGHSRPRW</sequence>
<evidence type="ECO:0000256" key="4">
    <source>
        <dbReference type="ARBA" id="ARBA00022759"/>
    </source>
</evidence>
<dbReference type="STRING" id="29170.A0A368FM29"/>
<evidence type="ECO:0000256" key="3">
    <source>
        <dbReference type="ARBA" id="ARBA00022722"/>
    </source>
</evidence>
<reference evidence="8 9" key="1">
    <citation type="submission" date="2014-10" db="EMBL/GenBank/DDBJ databases">
        <title>Draft genome of the hookworm Ancylostoma caninum.</title>
        <authorList>
            <person name="Mitreva M."/>
        </authorList>
    </citation>
    <scope>NUCLEOTIDE SEQUENCE [LARGE SCALE GENOMIC DNA]</scope>
    <source>
        <strain evidence="8 9">Baltimore</strain>
    </source>
</reference>
<gene>
    <name evidence="8" type="ORF">ANCCAN_21074</name>
</gene>
<dbReference type="EMBL" id="JOJR01000972">
    <property type="protein sequence ID" value="RCN33102.1"/>
    <property type="molecule type" value="Genomic_DNA"/>
</dbReference>
<keyword evidence="2" id="KW-0548">Nucleotidyltransferase</keyword>
<feature type="domain" description="Reverse transcriptase RNase H-like" evidence="7">
    <location>
        <begin position="3"/>
        <end position="77"/>
    </location>
</feature>
<dbReference type="CDD" id="cd09274">
    <property type="entry name" value="RNase_HI_RT_Ty3"/>
    <property type="match status" value="1"/>
</dbReference>
<protein>
    <recommendedName>
        <fullName evidence="7">Reverse transcriptase RNase H-like domain-containing protein</fullName>
    </recommendedName>
</protein>
<keyword evidence="5" id="KW-0378">Hydrolase</keyword>
<organism evidence="8 9">
    <name type="scientific">Ancylostoma caninum</name>
    <name type="common">Dog hookworm</name>
    <dbReference type="NCBI Taxonomy" id="29170"/>
    <lineage>
        <taxon>Eukaryota</taxon>
        <taxon>Metazoa</taxon>
        <taxon>Ecdysozoa</taxon>
        <taxon>Nematoda</taxon>
        <taxon>Chromadorea</taxon>
        <taxon>Rhabditida</taxon>
        <taxon>Rhabditina</taxon>
        <taxon>Rhabditomorpha</taxon>
        <taxon>Strongyloidea</taxon>
        <taxon>Ancylostomatidae</taxon>
        <taxon>Ancylostomatinae</taxon>
        <taxon>Ancylostoma</taxon>
    </lineage>
</organism>
<proteinExistence type="predicted"/>
<dbReference type="SUPFAM" id="SSF56672">
    <property type="entry name" value="DNA/RNA polymerases"/>
    <property type="match status" value="1"/>
</dbReference>
<evidence type="ECO:0000256" key="1">
    <source>
        <dbReference type="ARBA" id="ARBA00022679"/>
    </source>
</evidence>
<evidence type="ECO:0000313" key="9">
    <source>
        <dbReference type="Proteomes" id="UP000252519"/>
    </source>
</evidence>
<keyword evidence="1" id="KW-0808">Transferase</keyword>
<dbReference type="GO" id="GO:0004519">
    <property type="term" value="F:endonuclease activity"/>
    <property type="evidence" value="ECO:0007669"/>
    <property type="project" value="UniProtKB-KW"/>
</dbReference>
<keyword evidence="3" id="KW-0540">Nuclease</keyword>
<dbReference type="InterPro" id="IPR043502">
    <property type="entry name" value="DNA/RNA_pol_sf"/>
</dbReference>
<dbReference type="GO" id="GO:0003964">
    <property type="term" value="F:RNA-directed DNA polymerase activity"/>
    <property type="evidence" value="ECO:0007669"/>
    <property type="project" value="UniProtKB-KW"/>
</dbReference>
<dbReference type="InterPro" id="IPR041373">
    <property type="entry name" value="RT_RNaseH"/>
</dbReference>
<dbReference type="GO" id="GO:0016787">
    <property type="term" value="F:hydrolase activity"/>
    <property type="evidence" value="ECO:0007669"/>
    <property type="project" value="UniProtKB-KW"/>
</dbReference>
<evidence type="ECO:0000256" key="6">
    <source>
        <dbReference type="ARBA" id="ARBA00022918"/>
    </source>
</evidence>
<dbReference type="InterPro" id="IPR050951">
    <property type="entry name" value="Retrovirus_Pol_polyprotein"/>
</dbReference>
<dbReference type="Proteomes" id="UP000252519">
    <property type="component" value="Unassembled WGS sequence"/>
</dbReference>
<keyword evidence="9" id="KW-1185">Reference proteome</keyword>
<keyword evidence="4" id="KW-0255">Endonuclease</keyword>